<dbReference type="InterPro" id="IPR014001">
    <property type="entry name" value="Helicase_ATP-bd"/>
</dbReference>
<sequence length="634" mass="73345">MDIHQILLKYWGYNGFRPLQEDIINSALEGKDTLALLPTGGGKSICFQVPALSKEGICVVISPLIALMKDQVENLTKRGIKAVAIYSGMTSREIDITLDNCAYGDVKFLYVSPERIETEIFKERLKKMNVNLFAIDESHCISQWGYDFRPSYLNISHLRELKPDIPFLALTATATPEVVEDIQKQLKFKQANVLQKSFERKNIAYVVVHEEDKLTRLVKILNSIKGTSVVYVNNRKRTKDVAYHLYQNGISADFYHAGLTNEERNTKQNNWINNNTRVIVSTNAFGMGIDKPDVRTVVHMDLPSSLEAYFQEAGRAGRDEQKAYGILLLEENDRLNLEANITNSFPDLETIKNTYQALANYFQIPIGSALNESYFFDIADFSQQYNFKAFTVFHCLKFLEKEGYLYLSEANHNPSRIKFELNKADLYEFQVKNPKYDSFIKTILRSYAGLFENFTKINEFEIAKRLKTTKDKVVDGLHYLAKLEVISYIEQTNLPQLTYLTPRLESKSLYISKQHYHDRKEIAVKKMESVIYYAFSKHKCRSQILLSYYGEKESYRCGICDVCLERNKLELSDIEFSSVSDQLKKLLKEQPLSITDLVNSIKKVKEDKTIKVIQWLMENHKIITNDKNLLEWRK</sequence>
<keyword evidence="4" id="KW-0378">Hydrolase</keyword>
<dbReference type="GO" id="GO:0043138">
    <property type="term" value="F:3'-5' DNA helicase activity"/>
    <property type="evidence" value="ECO:0007669"/>
    <property type="project" value="UniProtKB-EC"/>
</dbReference>
<dbReference type="Proteomes" id="UP000321721">
    <property type="component" value="Unassembled WGS sequence"/>
</dbReference>
<name>A0A5C6RXJ7_9FLAO</name>
<feature type="domain" description="Helicase C-terminal" evidence="14">
    <location>
        <begin position="216"/>
        <end position="366"/>
    </location>
</feature>
<keyword evidence="2" id="KW-0479">Metal-binding</keyword>
<dbReference type="PROSITE" id="PS51192">
    <property type="entry name" value="HELICASE_ATP_BIND_1"/>
    <property type="match status" value="1"/>
</dbReference>
<dbReference type="GO" id="GO:0006281">
    <property type="term" value="P:DNA repair"/>
    <property type="evidence" value="ECO:0007669"/>
    <property type="project" value="TreeGrafter"/>
</dbReference>
<dbReference type="GO" id="GO:0046872">
    <property type="term" value="F:metal ion binding"/>
    <property type="evidence" value="ECO:0007669"/>
    <property type="project" value="UniProtKB-KW"/>
</dbReference>
<evidence type="ECO:0000256" key="4">
    <source>
        <dbReference type="ARBA" id="ARBA00022801"/>
    </source>
</evidence>
<dbReference type="GO" id="GO:0030894">
    <property type="term" value="C:replisome"/>
    <property type="evidence" value="ECO:0007669"/>
    <property type="project" value="TreeGrafter"/>
</dbReference>
<dbReference type="CDD" id="cd17920">
    <property type="entry name" value="DEXHc_RecQ"/>
    <property type="match status" value="1"/>
</dbReference>
<comment type="catalytic activity">
    <reaction evidence="9">
        <text>Couples ATP hydrolysis with the unwinding of duplex DNA by translocating in the 3'-5' direction.</text>
        <dbReference type="EC" id="5.6.2.4"/>
    </reaction>
</comment>
<dbReference type="Gene3D" id="3.40.50.300">
    <property type="entry name" value="P-loop containing nucleotide triphosphate hydrolases"/>
    <property type="match status" value="2"/>
</dbReference>
<dbReference type="FunFam" id="3.40.50.300:FF:001389">
    <property type="entry name" value="ATP-dependent DNA helicase RecQ"/>
    <property type="match status" value="1"/>
</dbReference>
<comment type="caution">
    <text evidence="15">The sequence shown here is derived from an EMBL/GenBank/DDBJ whole genome shotgun (WGS) entry which is preliminary data.</text>
</comment>
<evidence type="ECO:0000256" key="1">
    <source>
        <dbReference type="ARBA" id="ARBA00005446"/>
    </source>
</evidence>
<evidence type="ECO:0000256" key="7">
    <source>
        <dbReference type="ARBA" id="ARBA00023125"/>
    </source>
</evidence>
<feature type="domain" description="Helicase ATP-binding" evidence="13">
    <location>
        <begin position="24"/>
        <end position="192"/>
    </location>
</feature>
<dbReference type="InterPro" id="IPR036388">
    <property type="entry name" value="WH-like_DNA-bd_sf"/>
</dbReference>
<dbReference type="GO" id="GO:0006310">
    <property type="term" value="P:DNA recombination"/>
    <property type="evidence" value="ECO:0007669"/>
    <property type="project" value="InterPro"/>
</dbReference>
<dbReference type="InterPro" id="IPR032284">
    <property type="entry name" value="RecQ_Zn-bd"/>
</dbReference>
<evidence type="ECO:0000259" key="14">
    <source>
        <dbReference type="PROSITE" id="PS51194"/>
    </source>
</evidence>
<evidence type="ECO:0000256" key="3">
    <source>
        <dbReference type="ARBA" id="ARBA00022741"/>
    </source>
</evidence>
<dbReference type="InterPro" id="IPR004589">
    <property type="entry name" value="DNA_helicase_ATP-dep_RecQ"/>
</dbReference>
<organism evidence="15 16">
    <name type="scientific">Vicingus serpentipes</name>
    <dbReference type="NCBI Taxonomy" id="1926625"/>
    <lineage>
        <taxon>Bacteria</taxon>
        <taxon>Pseudomonadati</taxon>
        <taxon>Bacteroidota</taxon>
        <taxon>Flavobacteriia</taxon>
        <taxon>Flavobacteriales</taxon>
        <taxon>Vicingaceae</taxon>
        <taxon>Vicingus</taxon>
    </lineage>
</organism>
<dbReference type="GO" id="GO:0016787">
    <property type="term" value="F:hydrolase activity"/>
    <property type="evidence" value="ECO:0007669"/>
    <property type="project" value="UniProtKB-KW"/>
</dbReference>
<keyword evidence="7" id="KW-0238">DNA-binding</keyword>
<dbReference type="GO" id="GO:0005737">
    <property type="term" value="C:cytoplasm"/>
    <property type="evidence" value="ECO:0007669"/>
    <property type="project" value="TreeGrafter"/>
</dbReference>
<evidence type="ECO:0000313" key="16">
    <source>
        <dbReference type="Proteomes" id="UP000321721"/>
    </source>
</evidence>
<evidence type="ECO:0000259" key="13">
    <source>
        <dbReference type="PROSITE" id="PS51192"/>
    </source>
</evidence>
<keyword evidence="6" id="KW-0067">ATP-binding</keyword>
<dbReference type="Pfam" id="PF00270">
    <property type="entry name" value="DEAD"/>
    <property type="match status" value="1"/>
</dbReference>
<keyword evidence="16" id="KW-1185">Reference proteome</keyword>
<gene>
    <name evidence="15" type="ORF">FRY74_02515</name>
</gene>
<evidence type="ECO:0000256" key="12">
    <source>
        <dbReference type="ARBA" id="ARBA00044550"/>
    </source>
</evidence>
<protein>
    <recommendedName>
        <fullName evidence="11">ATP-dependent DNA helicase RecQ</fullName>
        <ecNumber evidence="10">5.6.2.4</ecNumber>
    </recommendedName>
    <alternativeName>
        <fullName evidence="12">DNA 3'-5' helicase RecQ</fullName>
    </alternativeName>
</protein>
<dbReference type="Pfam" id="PF16124">
    <property type="entry name" value="RecQ_Zn_bind"/>
    <property type="match status" value="1"/>
</dbReference>
<dbReference type="GO" id="GO:0003677">
    <property type="term" value="F:DNA binding"/>
    <property type="evidence" value="ECO:0007669"/>
    <property type="project" value="UniProtKB-KW"/>
</dbReference>
<evidence type="ECO:0000256" key="5">
    <source>
        <dbReference type="ARBA" id="ARBA00022806"/>
    </source>
</evidence>
<evidence type="ECO:0000256" key="11">
    <source>
        <dbReference type="ARBA" id="ARBA00044535"/>
    </source>
</evidence>
<evidence type="ECO:0000256" key="8">
    <source>
        <dbReference type="ARBA" id="ARBA00023235"/>
    </source>
</evidence>
<dbReference type="SUPFAM" id="SSF52540">
    <property type="entry name" value="P-loop containing nucleoside triphosphate hydrolases"/>
    <property type="match status" value="1"/>
</dbReference>
<dbReference type="GO" id="GO:0005524">
    <property type="term" value="F:ATP binding"/>
    <property type="evidence" value="ECO:0007669"/>
    <property type="project" value="UniProtKB-KW"/>
</dbReference>
<dbReference type="PROSITE" id="PS51194">
    <property type="entry name" value="HELICASE_CTER"/>
    <property type="match status" value="1"/>
</dbReference>
<dbReference type="NCBIfam" id="TIGR00614">
    <property type="entry name" value="recQ_fam"/>
    <property type="match status" value="1"/>
</dbReference>
<evidence type="ECO:0000256" key="6">
    <source>
        <dbReference type="ARBA" id="ARBA00022840"/>
    </source>
</evidence>
<keyword evidence="3" id="KW-0547">Nucleotide-binding</keyword>
<keyword evidence="8" id="KW-0413">Isomerase</keyword>
<dbReference type="PANTHER" id="PTHR13710:SF105">
    <property type="entry name" value="ATP-DEPENDENT DNA HELICASE Q1"/>
    <property type="match status" value="1"/>
</dbReference>
<dbReference type="SMART" id="SM00490">
    <property type="entry name" value="HELICc"/>
    <property type="match status" value="1"/>
</dbReference>
<dbReference type="Pfam" id="PF00271">
    <property type="entry name" value="Helicase_C"/>
    <property type="match status" value="1"/>
</dbReference>
<comment type="similarity">
    <text evidence="1">Belongs to the helicase family. RecQ subfamily.</text>
</comment>
<dbReference type="OrthoDB" id="9763310at2"/>
<evidence type="ECO:0000256" key="9">
    <source>
        <dbReference type="ARBA" id="ARBA00034617"/>
    </source>
</evidence>
<evidence type="ECO:0000313" key="15">
    <source>
        <dbReference type="EMBL" id="TXB67078.1"/>
    </source>
</evidence>
<dbReference type="SMART" id="SM00487">
    <property type="entry name" value="DEXDc"/>
    <property type="match status" value="1"/>
</dbReference>
<evidence type="ECO:0000256" key="10">
    <source>
        <dbReference type="ARBA" id="ARBA00034808"/>
    </source>
</evidence>
<dbReference type="PANTHER" id="PTHR13710">
    <property type="entry name" value="DNA HELICASE RECQ FAMILY MEMBER"/>
    <property type="match status" value="1"/>
</dbReference>
<dbReference type="EC" id="5.6.2.4" evidence="10"/>
<dbReference type="InterPro" id="IPR001650">
    <property type="entry name" value="Helicase_C-like"/>
</dbReference>
<dbReference type="InterPro" id="IPR027417">
    <property type="entry name" value="P-loop_NTPase"/>
</dbReference>
<dbReference type="EMBL" id="VOOS01000001">
    <property type="protein sequence ID" value="TXB67078.1"/>
    <property type="molecule type" value="Genomic_DNA"/>
</dbReference>
<dbReference type="GO" id="GO:0009378">
    <property type="term" value="F:four-way junction helicase activity"/>
    <property type="evidence" value="ECO:0007669"/>
    <property type="project" value="TreeGrafter"/>
</dbReference>
<dbReference type="AlphaFoldDB" id="A0A5C6RXJ7"/>
<dbReference type="GO" id="GO:0043590">
    <property type="term" value="C:bacterial nucleoid"/>
    <property type="evidence" value="ECO:0007669"/>
    <property type="project" value="TreeGrafter"/>
</dbReference>
<dbReference type="Gene3D" id="1.10.10.10">
    <property type="entry name" value="Winged helix-like DNA-binding domain superfamily/Winged helix DNA-binding domain"/>
    <property type="match status" value="1"/>
</dbReference>
<proteinExistence type="inferred from homology"/>
<evidence type="ECO:0000256" key="2">
    <source>
        <dbReference type="ARBA" id="ARBA00022723"/>
    </source>
</evidence>
<keyword evidence="5 15" id="KW-0347">Helicase</keyword>
<accession>A0A5C6RXJ7</accession>
<dbReference type="InterPro" id="IPR011545">
    <property type="entry name" value="DEAD/DEAH_box_helicase_dom"/>
</dbReference>
<reference evidence="15 16" key="1">
    <citation type="submission" date="2019-08" db="EMBL/GenBank/DDBJ databases">
        <title>Genome of Vicingus serpentipes NCIMB 15042.</title>
        <authorList>
            <person name="Bowman J.P."/>
        </authorList>
    </citation>
    <scope>NUCLEOTIDE SEQUENCE [LARGE SCALE GENOMIC DNA]</scope>
    <source>
        <strain evidence="15 16">NCIMB 15042</strain>
    </source>
</reference>
<dbReference type="RefSeq" id="WP_147098295.1">
    <property type="nucleotide sequence ID" value="NZ_VOOS01000001.1"/>
</dbReference>